<dbReference type="InterPro" id="IPR036683">
    <property type="entry name" value="CO_DH_flav_C_dom_sf"/>
</dbReference>
<dbReference type="Pfam" id="PF00941">
    <property type="entry name" value="FAD_binding_5"/>
    <property type="match status" value="1"/>
</dbReference>
<keyword evidence="3" id="KW-0560">Oxidoreductase</keyword>
<dbReference type="SMART" id="SM01092">
    <property type="entry name" value="CO_deh_flav_C"/>
    <property type="match status" value="1"/>
</dbReference>
<organism evidence="3 4">
    <name type="scientific">Ralstonia holmesii</name>
    <dbReference type="NCBI Taxonomy" id="3058602"/>
    <lineage>
        <taxon>Bacteria</taxon>
        <taxon>Pseudomonadati</taxon>
        <taxon>Pseudomonadota</taxon>
        <taxon>Betaproteobacteria</taxon>
        <taxon>Burkholderiales</taxon>
        <taxon>Burkholderiaceae</taxon>
        <taxon>Ralstonia</taxon>
    </lineage>
</organism>
<dbReference type="Gene3D" id="3.30.390.50">
    <property type="entry name" value="CO dehydrogenase flavoprotein, C-terminal domain"/>
    <property type="match status" value="1"/>
</dbReference>
<dbReference type="InterPro" id="IPR005107">
    <property type="entry name" value="CO_DH_flav_C"/>
</dbReference>
<dbReference type="InterPro" id="IPR016166">
    <property type="entry name" value="FAD-bd_PCMH"/>
</dbReference>
<dbReference type="SUPFAM" id="SSF55447">
    <property type="entry name" value="CO dehydrogenase flavoprotein C-terminal domain-like"/>
    <property type="match status" value="1"/>
</dbReference>
<dbReference type="EC" id="1.2.99.6" evidence="3"/>
<keyword evidence="1" id="KW-0285">Flavoprotein</keyword>
<dbReference type="Gene3D" id="3.30.465.10">
    <property type="match status" value="2"/>
</dbReference>
<dbReference type="AlphaFoldDB" id="A0ABC8QGM9"/>
<dbReference type="Pfam" id="PF03450">
    <property type="entry name" value="CO_deh_flav_C"/>
    <property type="match status" value="1"/>
</dbReference>
<dbReference type="PANTHER" id="PTHR42659:SF1">
    <property type="entry name" value="OXIDOREDUCTASE"/>
    <property type="match status" value="1"/>
</dbReference>
<gene>
    <name evidence="3" type="primary">paoB</name>
    <name evidence="3" type="ORF">LMG18096_04105</name>
</gene>
<dbReference type="SUPFAM" id="SSF56176">
    <property type="entry name" value="FAD-binding/transporter-associated domain-like"/>
    <property type="match status" value="1"/>
</dbReference>
<feature type="domain" description="FAD-binding PCMH-type" evidence="2">
    <location>
        <begin position="1"/>
        <end position="222"/>
    </location>
</feature>
<sequence>MQSIAYDRASSLEAAVRLGHEPGARYIGGGTNLLDLMKGGIEQPQRLVDVSRLPLAQIRALPDGGLRLGAMARNADTAAHPLVRSRYPLLSEAIVSGASGQLRNMATNGGNLMQRTRCHYFYDTAYPACNKRQPGSGCAAREGFNRMHAILGASEACVATHPSDMAVALAALDATVVVHAAHGERRIPIEAFHRLPEAHPEIDTTLGPGELIVAIDLPPPVFGTQVHYLKVRDRASYAFALVSVAAALALQEDGRTIREARIALGGVAHKPWRAHAAEQMLAGQVLDAQLFAQAGALAVQGAQPLRDNGFKVPLAQRAVARALAVAANATNATNPTNPTNPTGGVA</sequence>
<dbReference type="Proteomes" id="UP001189663">
    <property type="component" value="Unassembled WGS sequence"/>
</dbReference>
<keyword evidence="4" id="KW-1185">Reference proteome</keyword>
<evidence type="ECO:0000259" key="2">
    <source>
        <dbReference type="PROSITE" id="PS51387"/>
    </source>
</evidence>
<dbReference type="PROSITE" id="PS51387">
    <property type="entry name" value="FAD_PCMH"/>
    <property type="match status" value="1"/>
</dbReference>
<dbReference type="InterPro" id="IPR051312">
    <property type="entry name" value="Diverse_Substr_Oxidored"/>
</dbReference>
<dbReference type="InterPro" id="IPR016169">
    <property type="entry name" value="FAD-bd_PCMH_sub2"/>
</dbReference>
<reference evidence="3 4" key="1">
    <citation type="submission" date="2023-07" db="EMBL/GenBank/DDBJ databases">
        <authorList>
            <person name="Peeters C."/>
        </authorList>
    </citation>
    <scope>NUCLEOTIDE SEQUENCE [LARGE SCALE GENOMIC DNA]</scope>
    <source>
        <strain evidence="3 4">LMG 18096</strain>
    </source>
</reference>
<evidence type="ECO:0000313" key="4">
    <source>
        <dbReference type="Proteomes" id="UP001189663"/>
    </source>
</evidence>
<keyword evidence="1" id="KW-0274">FAD</keyword>
<dbReference type="EMBL" id="CATZAT010000011">
    <property type="protein sequence ID" value="CAJ0802301.1"/>
    <property type="molecule type" value="Genomic_DNA"/>
</dbReference>
<comment type="caution">
    <text evidence="3">The sequence shown here is derived from an EMBL/GenBank/DDBJ whole genome shotgun (WGS) entry which is preliminary data.</text>
</comment>
<dbReference type="RefSeq" id="WP_316684548.1">
    <property type="nucleotide sequence ID" value="NZ_CATZAT010000011.1"/>
</dbReference>
<dbReference type="InterPro" id="IPR016167">
    <property type="entry name" value="FAD-bd_PCMH_sub1"/>
</dbReference>
<evidence type="ECO:0000313" key="3">
    <source>
        <dbReference type="EMBL" id="CAJ0802301.1"/>
    </source>
</evidence>
<dbReference type="GO" id="GO:0047770">
    <property type="term" value="F:carboxylate reductase activity"/>
    <property type="evidence" value="ECO:0007669"/>
    <property type="project" value="UniProtKB-EC"/>
</dbReference>
<dbReference type="Gene3D" id="3.30.43.10">
    <property type="entry name" value="Uridine Diphospho-n-acetylenolpyruvylglucosamine Reductase, domain 2"/>
    <property type="match status" value="1"/>
</dbReference>
<protein>
    <submittedName>
        <fullName evidence="3">Aldehyde oxidoreductase FAD-binding subunit PaoB</fullName>
        <ecNumber evidence="3">1.2.99.6</ecNumber>
    </submittedName>
</protein>
<accession>A0ABC8QGM9</accession>
<name>A0ABC8QGM9_9RALS</name>
<dbReference type="InterPro" id="IPR002346">
    <property type="entry name" value="Mopterin_DH_FAD-bd"/>
</dbReference>
<dbReference type="PANTHER" id="PTHR42659">
    <property type="entry name" value="XANTHINE DEHYDROGENASE SUBUNIT C-RELATED"/>
    <property type="match status" value="1"/>
</dbReference>
<dbReference type="InterPro" id="IPR036318">
    <property type="entry name" value="FAD-bd_PCMH-like_sf"/>
</dbReference>
<proteinExistence type="predicted"/>
<evidence type="ECO:0000256" key="1">
    <source>
        <dbReference type="ARBA" id="ARBA00022827"/>
    </source>
</evidence>